<evidence type="ECO:0000259" key="1">
    <source>
        <dbReference type="Pfam" id="PF13456"/>
    </source>
</evidence>
<dbReference type="PANTHER" id="PTHR47074">
    <property type="entry name" value="BNAC02G40300D PROTEIN"/>
    <property type="match status" value="1"/>
</dbReference>
<dbReference type="InterPro" id="IPR052929">
    <property type="entry name" value="RNase_H-like_EbsB-rel"/>
</dbReference>
<dbReference type="AlphaFoldDB" id="A0AAD5JE55"/>
<dbReference type="GO" id="GO:0004523">
    <property type="term" value="F:RNA-DNA hybrid ribonuclease activity"/>
    <property type="evidence" value="ECO:0007669"/>
    <property type="project" value="InterPro"/>
</dbReference>
<proteinExistence type="predicted"/>
<name>A0AAD5JE55_ACENE</name>
<feature type="domain" description="RNase H type-1" evidence="1">
    <location>
        <begin position="17"/>
        <end position="126"/>
    </location>
</feature>
<reference evidence="2" key="1">
    <citation type="journal article" date="2022" name="Plant J.">
        <title>Strategies of tolerance reflected in two North American maple genomes.</title>
        <authorList>
            <person name="McEvoy S.L."/>
            <person name="Sezen U.U."/>
            <person name="Trouern-Trend A."/>
            <person name="McMahon S.M."/>
            <person name="Schaberg P.G."/>
            <person name="Yang J."/>
            <person name="Wegrzyn J.L."/>
            <person name="Swenson N.G."/>
        </authorList>
    </citation>
    <scope>NUCLEOTIDE SEQUENCE</scope>
    <source>
        <strain evidence="2">91603</strain>
    </source>
</reference>
<comment type="caution">
    <text evidence="2">The sequence shown here is derived from an EMBL/GenBank/DDBJ whole genome shotgun (WGS) entry which is preliminary data.</text>
</comment>
<protein>
    <recommendedName>
        <fullName evidence="1">RNase H type-1 domain-containing protein</fullName>
    </recommendedName>
</protein>
<sequence length="153" mass="16841">MMVYCAAALTDRGREPVLGVLVRDSDGEVLGCCSQTLETILSIKAAHLLAFQKGIQFEVDCGFLLNVFEMDDAEVIDWINSGSHLDSEVGVILMEITSLTEVTHGQLFRNTSKSANKAAQVLSNYALGLTHDEFWLEDFSICIDKVIASEKPR</sequence>
<reference evidence="2" key="2">
    <citation type="submission" date="2023-02" db="EMBL/GenBank/DDBJ databases">
        <authorList>
            <person name="Swenson N.G."/>
            <person name="Wegrzyn J.L."/>
            <person name="Mcevoy S.L."/>
        </authorList>
    </citation>
    <scope>NUCLEOTIDE SEQUENCE</scope>
    <source>
        <strain evidence="2">91603</strain>
        <tissue evidence="2">Leaf</tissue>
    </source>
</reference>
<dbReference type="Proteomes" id="UP001064489">
    <property type="component" value="Chromosome 1"/>
</dbReference>
<evidence type="ECO:0000313" key="3">
    <source>
        <dbReference type="Proteomes" id="UP001064489"/>
    </source>
</evidence>
<dbReference type="InterPro" id="IPR002156">
    <property type="entry name" value="RNaseH_domain"/>
</dbReference>
<organism evidence="2 3">
    <name type="scientific">Acer negundo</name>
    <name type="common">Box elder</name>
    <dbReference type="NCBI Taxonomy" id="4023"/>
    <lineage>
        <taxon>Eukaryota</taxon>
        <taxon>Viridiplantae</taxon>
        <taxon>Streptophyta</taxon>
        <taxon>Embryophyta</taxon>
        <taxon>Tracheophyta</taxon>
        <taxon>Spermatophyta</taxon>
        <taxon>Magnoliopsida</taxon>
        <taxon>eudicotyledons</taxon>
        <taxon>Gunneridae</taxon>
        <taxon>Pentapetalae</taxon>
        <taxon>rosids</taxon>
        <taxon>malvids</taxon>
        <taxon>Sapindales</taxon>
        <taxon>Sapindaceae</taxon>
        <taxon>Hippocastanoideae</taxon>
        <taxon>Acereae</taxon>
        <taxon>Acer</taxon>
    </lineage>
</organism>
<evidence type="ECO:0000313" key="2">
    <source>
        <dbReference type="EMBL" id="KAI9195452.1"/>
    </source>
</evidence>
<gene>
    <name evidence="2" type="ORF">LWI28_014966</name>
</gene>
<dbReference type="Pfam" id="PF13456">
    <property type="entry name" value="RVT_3"/>
    <property type="match status" value="1"/>
</dbReference>
<dbReference type="EMBL" id="JAJSOW010000003">
    <property type="protein sequence ID" value="KAI9195452.1"/>
    <property type="molecule type" value="Genomic_DNA"/>
</dbReference>
<dbReference type="GO" id="GO:0003676">
    <property type="term" value="F:nucleic acid binding"/>
    <property type="evidence" value="ECO:0007669"/>
    <property type="project" value="InterPro"/>
</dbReference>
<keyword evidence="3" id="KW-1185">Reference proteome</keyword>
<accession>A0AAD5JE55</accession>
<dbReference type="PANTHER" id="PTHR47074:SF11">
    <property type="entry name" value="REVERSE TRANSCRIPTASE-LIKE PROTEIN"/>
    <property type="match status" value="1"/>
</dbReference>